<evidence type="ECO:0000256" key="8">
    <source>
        <dbReference type="PIRSR" id="PIRSR000296-1"/>
    </source>
</evidence>
<protein>
    <recommendedName>
        <fullName evidence="7">Catalase-related peroxidase</fullName>
        <ecNumber evidence="7">1.11.1.-</ecNumber>
    </recommendedName>
</protein>
<evidence type="ECO:0000256" key="9">
    <source>
        <dbReference type="PIRSR" id="PIRSR000296-2"/>
    </source>
</evidence>
<dbReference type="InterPro" id="IPR011614">
    <property type="entry name" value="Catalase_core"/>
</dbReference>
<dbReference type="GO" id="GO:0004096">
    <property type="term" value="F:catalase activity"/>
    <property type="evidence" value="ECO:0007669"/>
    <property type="project" value="InterPro"/>
</dbReference>
<dbReference type="Proteomes" id="UP000461730">
    <property type="component" value="Unassembled WGS sequence"/>
</dbReference>
<keyword evidence="12" id="KW-1185">Reference proteome</keyword>
<comment type="function">
    <text evidence="7">Has an organic peroxide-dependent peroxidase activity.</text>
</comment>
<reference evidence="11 12" key="1">
    <citation type="submission" date="2019-12" db="EMBL/GenBank/DDBJ databases">
        <title>Chitinophaga sp. strain ysch24 (GDMCC 1.1355), whole genome shotgun sequence.</title>
        <authorList>
            <person name="Zhang X."/>
        </authorList>
    </citation>
    <scope>NUCLEOTIDE SEQUENCE [LARGE SCALE GENOMIC DNA]</scope>
    <source>
        <strain evidence="12">ysch24</strain>
    </source>
</reference>
<evidence type="ECO:0000256" key="5">
    <source>
        <dbReference type="ARBA" id="ARBA00023002"/>
    </source>
</evidence>
<dbReference type="PROSITE" id="PS51402">
    <property type="entry name" value="CATALASE_3"/>
    <property type="match status" value="1"/>
</dbReference>
<dbReference type="PANTHER" id="PTHR11465:SF9">
    <property type="entry name" value="CATALASE"/>
    <property type="match status" value="1"/>
</dbReference>
<feature type="domain" description="Catalase core" evidence="10">
    <location>
        <begin position="1"/>
        <end position="319"/>
    </location>
</feature>
<sequence length="322" mass="35466">MSQQSQYIHSGEIVEKIGKILGYFPGFRSLHADGRLYRGVFKANEAAKLYTRAVHLQGDEIPVTVRFSKGGGDPYAHFSSTVGMATRFYLPDGCVTNLVMLSQKLFIARTVEQFMDLLEAGLPKEPGGPINKEGLQHFFAANPNSGAVFKMRAESLAPVSFAHTEFNAVHAFYFINAESRPTAVRCHWKPALGIKGQSPEVLAAQPTDILYTELTGRLANEPVHFDLELELAQEGDPLNDATVLWPENRQRVVIGRLTLTAPTTEEEIGDKVMNHDPSLLTDGIEPTDDPILQIRRGVYEVSAAHRSGGWRKCPFTGNTSAS</sequence>
<keyword evidence="6 7" id="KW-0408">Iron</keyword>
<dbReference type="GO" id="GO:0020037">
    <property type="term" value="F:heme binding"/>
    <property type="evidence" value="ECO:0007669"/>
    <property type="project" value="InterPro"/>
</dbReference>
<evidence type="ECO:0000256" key="2">
    <source>
        <dbReference type="ARBA" id="ARBA00022559"/>
    </source>
</evidence>
<dbReference type="Pfam" id="PF00199">
    <property type="entry name" value="Catalase"/>
    <property type="match status" value="1"/>
</dbReference>
<comment type="cofactor">
    <cofactor evidence="7">
        <name>heme</name>
        <dbReference type="ChEBI" id="CHEBI:30413"/>
    </cofactor>
</comment>
<dbReference type="Gene3D" id="2.40.180.10">
    <property type="entry name" value="Catalase core domain"/>
    <property type="match status" value="1"/>
</dbReference>
<gene>
    <name evidence="11" type="ORF">GO493_14285</name>
</gene>
<keyword evidence="2 7" id="KW-0575">Peroxidase</keyword>
<dbReference type="GO" id="GO:0042542">
    <property type="term" value="P:response to hydrogen peroxide"/>
    <property type="evidence" value="ECO:0007669"/>
    <property type="project" value="TreeGrafter"/>
</dbReference>
<dbReference type="PIRSF" id="PIRSF000296">
    <property type="entry name" value="SrpA"/>
    <property type="match status" value="1"/>
</dbReference>
<dbReference type="RefSeq" id="WP_157306881.1">
    <property type="nucleotide sequence ID" value="NZ_WRXN01000005.1"/>
</dbReference>
<dbReference type="EMBL" id="WRXN01000005">
    <property type="protein sequence ID" value="MVT09435.1"/>
    <property type="molecule type" value="Genomic_DNA"/>
</dbReference>
<evidence type="ECO:0000256" key="1">
    <source>
        <dbReference type="ARBA" id="ARBA00005329"/>
    </source>
</evidence>
<dbReference type="SUPFAM" id="SSF56634">
    <property type="entry name" value="Heme-dependent catalase-like"/>
    <property type="match status" value="1"/>
</dbReference>
<dbReference type="SMART" id="SM01060">
    <property type="entry name" value="Catalase"/>
    <property type="match status" value="1"/>
</dbReference>
<comment type="caution">
    <text evidence="11">The sequence shown here is derived from an EMBL/GenBank/DDBJ whole genome shotgun (WGS) entry which is preliminary data.</text>
</comment>
<dbReference type="GO" id="GO:0042744">
    <property type="term" value="P:hydrogen peroxide catabolic process"/>
    <property type="evidence" value="ECO:0007669"/>
    <property type="project" value="TreeGrafter"/>
</dbReference>
<evidence type="ECO:0000313" key="11">
    <source>
        <dbReference type="EMBL" id="MVT09435.1"/>
    </source>
</evidence>
<evidence type="ECO:0000259" key="10">
    <source>
        <dbReference type="SMART" id="SM01060"/>
    </source>
</evidence>
<keyword evidence="5 7" id="KW-0560">Oxidoreductase</keyword>
<dbReference type="InterPro" id="IPR018028">
    <property type="entry name" value="Catalase"/>
</dbReference>
<dbReference type="EC" id="1.11.1.-" evidence="7"/>
<evidence type="ECO:0000313" key="12">
    <source>
        <dbReference type="Proteomes" id="UP000461730"/>
    </source>
</evidence>
<evidence type="ECO:0000256" key="4">
    <source>
        <dbReference type="ARBA" id="ARBA00022723"/>
    </source>
</evidence>
<comment type="similarity">
    <text evidence="1 7">Belongs to the catalase family.</text>
</comment>
<evidence type="ECO:0000256" key="3">
    <source>
        <dbReference type="ARBA" id="ARBA00022617"/>
    </source>
</evidence>
<dbReference type="Gene3D" id="1.20.1280.120">
    <property type="match status" value="1"/>
</dbReference>
<dbReference type="InterPro" id="IPR024168">
    <property type="entry name" value="Catalase_SrpA-type_pred"/>
</dbReference>
<dbReference type="GO" id="GO:0005737">
    <property type="term" value="C:cytoplasm"/>
    <property type="evidence" value="ECO:0007669"/>
    <property type="project" value="TreeGrafter"/>
</dbReference>
<dbReference type="InterPro" id="IPR020835">
    <property type="entry name" value="Catalase_sf"/>
</dbReference>
<dbReference type="CDD" id="cd08153">
    <property type="entry name" value="srpA_like"/>
    <property type="match status" value="1"/>
</dbReference>
<evidence type="ECO:0000256" key="6">
    <source>
        <dbReference type="ARBA" id="ARBA00023004"/>
    </source>
</evidence>
<feature type="binding site" description="axial binding residue" evidence="9">
    <location>
        <position position="299"/>
    </location>
    <ligand>
        <name>heme</name>
        <dbReference type="ChEBI" id="CHEBI:30413"/>
    </ligand>
    <ligandPart>
        <name>Fe</name>
        <dbReference type="ChEBI" id="CHEBI:18248"/>
    </ligandPart>
</feature>
<evidence type="ECO:0000256" key="7">
    <source>
        <dbReference type="PIRNR" id="PIRNR000296"/>
    </source>
</evidence>
<feature type="active site" evidence="8">
    <location>
        <position position="31"/>
    </location>
</feature>
<keyword evidence="3 7" id="KW-0349">Heme</keyword>
<dbReference type="AlphaFoldDB" id="A0A7K1U647"/>
<dbReference type="PANTHER" id="PTHR11465">
    <property type="entry name" value="CATALASE"/>
    <property type="match status" value="1"/>
</dbReference>
<accession>A0A7K1U647</accession>
<keyword evidence="4 7" id="KW-0479">Metal-binding</keyword>
<name>A0A7K1U647_9BACT</name>
<dbReference type="GO" id="GO:0046872">
    <property type="term" value="F:metal ion binding"/>
    <property type="evidence" value="ECO:0007669"/>
    <property type="project" value="UniProtKB-KW"/>
</dbReference>
<proteinExistence type="inferred from homology"/>
<organism evidence="11 12">
    <name type="scientific">Chitinophaga tropicalis</name>
    <dbReference type="NCBI Taxonomy" id="2683588"/>
    <lineage>
        <taxon>Bacteria</taxon>
        <taxon>Pseudomonadati</taxon>
        <taxon>Bacteroidota</taxon>
        <taxon>Chitinophagia</taxon>
        <taxon>Chitinophagales</taxon>
        <taxon>Chitinophagaceae</taxon>
        <taxon>Chitinophaga</taxon>
    </lineage>
</organism>